<keyword evidence="1" id="KW-0472">Membrane</keyword>
<dbReference type="EMBL" id="RKHL01000001">
    <property type="protein sequence ID" value="ROR82398.1"/>
    <property type="molecule type" value="Genomic_DNA"/>
</dbReference>
<gene>
    <name evidence="3" type="ORF">EDD42_2488</name>
</gene>
<keyword evidence="1" id="KW-0812">Transmembrane</keyword>
<dbReference type="AlphaFoldDB" id="A0A3N2C4E2"/>
<feature type="transmembrane region" description="Helical" evidence="1">
    <location>
        <begin position="66"/>
        <end position="89"/>
    </location>
</feature>
<dbReference type="Pfam" id="PF13559">
    <property type="entry name" value="DUF4129"/>
    <property type="match status" value="1"/>
</dbReference>
<accession>A0A3N2C4E2</accession>
<feature type="domain" description="Protein-glutamine gamma-glutamyltransferase-like C-terminal" evidence="2">
    <location>
        <begin position="134"/>
        <end position="203"/>
    </location>
</feature>
<evidence type="ECO:0000313" key="4">
    <source>
        <dbReference type="Proteomes" id="UP000266915"/>
    </source>
</evidence>
<dbReference type="Proteomes" id="UP000266915">
    <property type="component" value="Unassembled WGS sequence"/>
</dbReference>
<organism evidence="3 4">
    <name type="scientific">Plantibacter flavus</name>
    <dbReference type="NCBI Taxonomy" id="150123"/>
    <lineage>
        <taxon>Bacteria</taxon>
        <taxon>Bacillati</taxon>
        <taxon>Actinomycetota</taxon>
        <taxon>Actinomycetes</taxon>
        <taxon>Micrococcales</taxon>
        <taxon>Microbacteriaceae</taxon>
        <taxon>Plantibacter</taxon>
    </lineage>
</organism>
<proteinExistence type="predicted"/>
<evidence type="ECO:0000313" key="3">
    <source>
        <dbReference type="EMBL" id="ROR82398.1"/>
    </source>
</evidence>
<dbReference type="InterPro" id="IPR025403">
    <property type="entry name" value="TgpA-like_C"/>
</dbReference>
<name>A0A3N2C4E2_9MICO</name>
<keyword evidence="4" id="KW-1185">Reference proteome</keyword>
<keyword evidence="1" id="KW-1133">Transmembrane helix</keyword>
<evidence type="ECO:0000256" key="1">
    <source>
        <dbReference type="SAM" id="Phobius"/>
    </source>
</evidence>
<reference evidence="3 4" key="1">
    <citation type="submission" date="2018-11" db="EMBL/GenBank/DDBJ databases">
        <title>Sequencing the genomes of 1000 actinobacteria strains.</title>
        <authorList>
            <person name="Klenk H.-P."/>
        </authorList>
    </citation>
    <scope>NUCLEOTIDE SEQUENCE [LARGE SCALE GENOMIC DNA]</scope>
    <source>
        <strain evidence="3 4">DSM 14012</strain>
    </source>
</reference>
<protein>
    <submittedName>
        <fullName evidence="3">Uncharacterized protein DUF4129</fullName>
    </submittedName>
</protein>
<comment type="caution">
    <text evidence="3">The sequence shown here is derived from an EMBL/GenBank/DDBJ whole genome shotgun (WGS) entry which is preliminary data.</text>
</comment>
<sequence>MSPLFLASRLDVPLVPDAPGARDLLQRELSKPEYQTAQPSLWDIVSKAFWDWVNSLRVPGEGPFTGLFPIIAMTVVVVGIVIAFIVWGVPRLNRRSARQLDLFGERDDRTADRLRQDARTAAAAGDWTLALQELYRAIARGLSERTIVVVTPGTTAHGFAARAAAAFPQDGRALAEAADVFDAVRYLEATGTEAQYRELETLDARLIVAAPQLLADPEELVR</sequence>
<evidence type="ECO:0000259" key="2">
    <source>
        <dbReference type="Pfam" id="PF13559"/>
    </source>
</evidence>
<dbReference type="RefSeq" id="WP_085513383.1">
    <property type="nucleotide sequence ID" value="NZ_FXAP01000005.1"/>
</dbReference>